<evidence type="ECO:0000313" key="2">
    <source>
        <dbReference type="Proteomes" id="UP001596328"/>
    </source>
</evidence>
<sequence length="73" mass="7837">MSKTATKARTTGLETVLVGVGASDENRVDRLVEEAIDVAAPAGATVVLAHAFTQEEYAENRDRLDFARDSEVT</sequence>
<dbReference type="EMBL" id="JBHSWU010000945">
    <property type="protein sequence ID" value="MFC6726190.1"/>
    <property type="molecule type" value="Genomic_DNA"/>
</dbReference>
<dbReference type="Gene3D" id="3.40.50.620">
    <property type="entry name" value="HUPs"/>
    <property type="match status" value="1"/>
</dbReference>
<feature type="non-terminal residue" evidence="1">
    <location>
        <position position="73"/>
    </location>
</feature>
<reference evidence="1 2" key="1">
    <citation type="journal article" date="2019" name="Int. J. Syst. Evol. Microbiol.">
        <title>The Global Catalogue of Microorganisms (GCM) 10K type strain sequencing project: providing services to taxonomists for standard genome sequencing and annotation.</title>
        <authorList>
            <consortium name="The Broad Institute Genomics Platform"/>
            <consortium name="The Broad Institute Genome Sequencing Center for Infectious Disease"/>
            <person name="Wu L."/>
            <person name="Ma J."/>
        </authorList>
    </citation>
    <scope>NUCLEOTIDE SEQUENCE [LARGE SCALE GENOMIC DNA]</scope>
    <source>
        <strain evidence="1 2">NBRC 111368</strain>
    </source>
</reference>
<organism evidence="1 2">
    <name type="scientific">Halobium palmae</name>
    <dbReference type="NCBI Taxonomy" id="1776492"/>
    <lineage>
        <taxon>Archaea</taxon>
        <taxon>Methanobacteriati</taxon>
        <taxon>Methanobacteriota</taxon>
        <taxon>Stenosarchaea group</taxon>
        <taxon>Halobacteria</taxon>
        <taxon>Halobacteriales</taxon>
        <taxon>Haloferacaceae</taxon>
        <taxon>Halobium</taxon>
    </lineage>
</organism>
<proteinExistence type="predicted"/>
<comment type="caution">
    <text evidence="1">The sequence shown here is derived from an EMBL/GenBank/DDBJ whole genome shotgun (WGS) entry which is preliminary data.</text>
</comment>
<evidence type="ECO:0008006" key="3">
    <source>
        <dbReference type="Google" id="ProtNLM"/>
    </source>
</evidence>
<keyword evidence="2" id="KW-1185">Reference proteome</keyword>
<dbReference type="AlphaFoldDB" id="A0ABD5S3S9"/>
<accession>A0ABD5S3S9</accession>
<gene>
    <name evidence="1" type="ORF">ACFQE1_17830</name>
</gene>
<evidence type="ECO:0000313" key="1">
    <source>
        <dbReference type="EMBL" id="MFC6726190.1"/>
    </source>
</evidence>
<dbReference type="Proteomes" id="UP001596328">
    <property type="component" value="Unassembled WGS sequence"/>
</dbReference>
<name>A0ABD5S3S9_9EURY</name>
<protein>
    <recommendedName>
        <fullName evidence="3">Universal stress protein</fullName>
    </recommendedName>
</protein>
<dbReference type="InterPro" id="IPR014729">
    <property type="entry name" value="Rossmann-like_a/b/a_fold"/>
</dbReference>